<name>A0AAV8Y4T2_9CUCU</name>
<gene>
    <name evidence="2" type="ORF">NQ318_002733</name>
</gene>
<reference evidence="2" key="1">
    <citation type="journal article" date="2023" name="Insect Mol. Biol.">
        <title>Genome sequencing provides insights into the evolution of gene families encoding plant cell wall-degrading enzymes in longhorned beetles.</title>
        <authorList>
            <person name="Shin N.R."/>
            <person name="Okamura Y."/>
            <person name="Kirsch R."/>
            <person name="Pauchet Y."/>
        </authorList>
    </citation>
    <scope>NUCLEOTIDE SEQUENCE</scope>
    <source>
        <strain evidence="2">AMC_N1</strain>
    </source>
</reference>
<evidence type="ECO:0000313" key="2">
    <source>
        <dbReference type="EMBL" id="KAJ8945892.1"/>
    </source>
</evidence>
<dbReference type="EMBL" id="JAPWTK010000204">
    <property type="protein sequence ID" value="KAJ8945892.1"/>
    <property type="molecule type" value="Genomic_DNA"/>
</dbReference>
<dbReference type="AlphaFoldDB" id="A0AAV8Y4T2"/>
<evidence type="ECO:0000256" key="1">
    <source>
        <dbReference type="SAM" id="Phobius"/>
    </source>
</evidence>
<keyword evidence="3" id="KW-1185">Reference proteome</keyword>
<feature type="transmembrane region" description="Helical" evidence="1">
    <location>
        <begin position="208"/>
        <end position="226"/>
    </location>
</feature>
<comment type="caution">
    <text evidence="2">The sequence shown here is derived from an EMBL/GenBank/DDBJ whole genome shotgun (WGS) entry which is preliminary data.</text>
</comment>
<keyword evidence="1" id="KW-0812">Transmembrane</keyword>
<protein>
    <submittedName>
        <fullName evidence="2">Uncharacterized protein</fullName>
    </submittedName>
</protein>
<organism evidence="2 3">
    <name type="scientific">Aromia moschata</name>
    <dbReference type="NCBI Taxonomy" id="1265417"/>
    <lineage>
        <taxon>Eukaryota</taxon>
        <taxon>Metazoa</taxon>
        <taxon>Ecdysozoa</taxon>
        <taxon>Arthropoda</taxon>
        <taxon>Hexapoda</taxon>
        <taxon>Insecta</taxon>
        <taxon>Pterygota</taxon>
        <taxon>Neoptera</taxon>
        <taxon>Endopterygota</taxon>
        <taxon>Coleoptera</taxon>
        <taxon>Polyphaga</taxon>
        <taxon>Cucujiformia</taxon>
        <taxon>Chrysomeloidea</taxon>
        <taxon>Cerambycidae</taxon>
        <taxon>Cerambycinae</taxon>
        <taxon>Callichromatini</taxon>
        <taxon>Aromia</taxon>
    </lineage>
</organism>
<proteinExistence type="predicted"/>
<dbReference type="Proteomes" id="UP001162162">
    <property type="component" value="Unassembled WGS sequence"/>
</dbReference>
<accession>A0AAV8Y4T2</accession>
<keyword evidence="1" id="KW-1133">Transmembrane helix</keyword>
<sequence>MYRAAGSFRGHFEEYTQENNTAKKKLKTGRSLRHFKFGIRHLNSSLKKGISAHKLKGDPLGKTQLPRREHRLQLLVDHVLVDEVVHVVQRPAAAVLRHPLPVLVEVDCGEALHLFVVAQPLVGLQRAVHLDDADIGPVEELLAQAVPGGRKALAVAAPGRIELHESVARLDATLEGLAGQLQYGAGGVVAVLLLLLLLLASAQHLVHVALQVLVAPAALMLVTYLAQLPPDECVI</sequence>
<feature type="transmembrane region" description="Helical" evidence="1">
    <location>
        <begin position="183"/>
        <end position="202"/>
    </location>
</feature>
<evidence type="ECO:0000313" key="3">
    <source>
        <dbReference type="Proteomes" id="UP001162162"/>
    </source>
</evidence>
<keyword evidence="1" id="KW-0472">Membrane</keyword>